<evidence type="ECO:0000313" key="10">
    <source>
        <dbReference type="Proteomes" id="UP000199392"/>
    </source>
</evidence>
<evidence type="ECO:0000313" key="9">
    <source>
        <dbReference type="EMBL" id="SFT13025.1"/>
    </source>
</evidence>
<feature type="domain" description="Glucose-methanol-choline oxidoreductase N-terminal" evidence="7">
    <location>
        <begin position="86"/>
        <end position="109"/>
    </location>
</feature>
<evidence type="ECO:0000259" key="8">
    <source>
        <dbReference type="PROSITE" id="PS00624"/>
    </source>
</evidence>
<dbReference type="InterPro" id="IPR036188">
    <property type="entry name" value="FAD/NAD-bd_sf"/>
</dbReference>
<dbReference type="SUPFAM" id="SSF51905">
    <property type="entry name" value="FAD/NAD(P)-binding domain"/>
    <property type="match status" value="1"/>
</dbReference>
<keyword evidence="4 5" id="KW-0274">FAD</keyword>
<organism evidence="9 10">
    <name type="scientific">Alloyangia pacifica</name>
    <dbReference type="NCBI Taxonomy" id="311180"/>
    <lineage>
        <taxon>Bacteria</taxon>
        <taxon>Pseudomonadati</taxon>
        <taxon>Pseudomonadota</taxon>
        <taxon>Alphaproteobacteria</taxon>
        <taxon>Rhodobacterales</taxon>
        <taxon>Roseobacteraceae</taxon>
        <taxon>Alloyangia</taxon>
    </lineage>
</organism>
<dbReference type="Proteomes" id="UP000199392">
    <property type="component" value="Unassembled WGS sequence"/>
</dbReference>
<comment type="similarity">
    <text evidence="2 6">Belongs to the GMC oxidoreductase family.</text>
</comment>
<evidence type="ECO:0000256" key="6">
    <source>
        <dbReference type="RuleBase" id="RU003968"/>
    </source>
</evidence>
<dbReference type="STRING" id="311180.SAMN04488050_11177"/>
<dbReference type="AlphaFoldDB" id="A0A1I6VH75"/>
<feature type="binding site" evidence="5">
    <location>
        <position position="224"/>
    </location>
    <ligand>
        <name>FAD</name>
        <dbReference type="ChEBI" id="CHEBI:57692"/>
    </ligand>
</feature>
<dbReference type="PANTHER" id="PTHR11552">
    <property type="entry name" value="GLUCOSE-METHANOL-CHOLINE GMC OXIDOREDUCTASE"/>
    <property type="match status" value="1"/>
</dbReference>
<keyword evidence="10" id="KW-1185">Reference proteome</keyword>
<evidence type="ECO:0000256" key="2">
    <source>
        <dbReference type="ARBA" id="ARBA00010790"/>
    </source>
</evidence>
<feature type="binding site" evidence="5">
    <location>
        <position position="92"/>
    </location>
    <ligand>
        <name>FAD</name>
        <dbReference type="ChEBI" id="CHEBI:57692"/>
    </ligand>
</feature>
<dbReference type="PIRSF" id="PIRSF000137">
    <property type="entry name" value="Alcohol_oxidase"/>
    <property type="match status" value="1"/>
</dbReference>
<dbReference type="Pfam" id="PF05199">
    <property type="entry name" value="GMC_oxred_C"/>
    <property type="match status" value="1"/>
</dbReference>
<name>A0A1I6VH75_9RHOB</name>
<feature type="domain" description="Glucose-methanol-choline oxidoreductase N-terminal" evidence="8">
    <location>
        <begin position="261"/>
        <end position="275"/>
    </location>
</feature>
<evidence type="ECO:0000256" key="3">
    <source>
        <dbReference type="ARBA" id="ARBA00022630"/>
    </source>
</evidence>
<reference evidence="10" key="1">
    <citation type="submission" date="2016-10" db="EMBL/GenBank/DDBJ databases">
        <authorList>
            <person name="Varghese N."/>
            <person name="Submissions S."/>
        </authorList>
    </citation>
    <scope>NUCLEOTIDE SEQUENCE [LARGE SCALE GENOMIC DNA]</scope>
    <source>
        <strain evidence="10">DSM 26894</strain>
    </source>
</reference>
<proteinExistence type="inferred from homology"/>
<dbReference type="EMBL" id="FOZW01000011">
    <property type="protein sequence ID" value="SFT13025.1"/>
    <property type="molecule type" value="Genomic_DNA"/>
</dbReference>
<evidence type="ECO:0000256" key="4">
    <source>
        <dbReference type="ARBA" id="ARBA00022827"/>
    </source>
</evidence>
<accession>A0A1I6VH75</accession>
<dbReference type="GO" id="GO:0016614">
    <property type="term" value="F:oxidoreductase activity, acting on CH-OH group of donors"/>
    <property type="evidence" value="ECO:0007669"/>
    <property type="project" value="InterPro"/>
</dbReference>
<dbReference type="SUPFAM" id="SSF54373">
    <property type="entry name" value="FAD-linked reductases, C-terminal domain"/>
    <property type="match status" value="1"/>
</dbReference>
<evidence type="ECO:0000256" key="5">
    <source>
        <dbReference type="PIRSR" id="PIRSR000137-2"/>
    </source>
</evidence>
<dbReference type="RefSeq" id="WP_092428153.1">
    <property type="nucleotide sequence ID" value="NZ_FNCL01000011.1"/>
</dbReference>
<comment type="cofactor">
    <cofactor evidence="1 5">
        <name>FAD</name>
        <dbReference type="ChEBI" id="CHEBI:57692"/>
    </cofactor>
</comment>
<dbReference type="Pfam" id="PF00732">
    <property type="entry name" value="GMC_oxred_N"/>
    <property type="match status" value="1"/>
</dbReference>
<dbReference type="InterPro" id="IPR000172">
    <property type="entry name" value="GMC_OxRdtase_N"/>
</dbReference>
<evidence type="ECO:0000259" key="7">
    <source>
        <dbReference type="PROSITE" id="PS00623"/>
    </source>
</evidence>
<dbReference type="PROSITE" id="PS00623">
    <property type="entry name" value="GMC_OXRED_1"/>
    <property type="match status" value="1"/>
</dbReference>
<dbReference type="OrthoDB" id="9785276at2"/>
<evidence type="ECO:0000256" key="1">
    <source>
        <dbReference type="ARBA" id="ARBA00001974"/>
    </source>
</evidence>
<dbReference type="InterPro" id="IPR012132">
    <property type="entry name" value="GMC_OxRdtase"/>
</dbReference>
<dbReference type="Gene3D" id="3.50.50.60">
    <property type="entry name" value="FAD/NAD(P)-binding domain"/>
    <property type="match status" value="1"/>
</dbReference>
<dbReference type="PANTHER" id="PTHR11552:SF147">
    <property type="entry name" value="CHOLINE DEHYDROGENASE, MITOCHONDRIAL"/>
    <property type="match status" value="1"/>
</dbReference>
<keyword evidence="3 6" id="KW-0285">Flavoprotein</keyword>
<dbReference type="InterPro" id="IPR007867">
    <property type="entry name" value="GMC_OxRtase_C"/>
</dbReference>
<dbReference type="PROSITE" id="PS00624">
    <property type="entry name" value="GMC_OXRED_2"/>
    <property type="match status" value="1"/>
</dbReference>
<gene>
    <name evidence="9" type="ORF">SAMN04488050_11177</name>
</gene>
<dbReference type="GO" id="GO:0050660">
    <property type="term" value="F:flavin adenine dinucleotide binding"/>
    <property type="evidence" value="ECO:0007669"/>
    <property type="project" value="InterPro"/>
</dbReference>
<sequence length="552" mass="59409">MAQAPFEEFDYVIVGAGAAGAVLANRLSEDPAVKVCLLEAGPRSRSLWLQLPAGFLKAISDPKVTWQFDSEPSAHTNGRRIGLPQGRTLGGTTAINGMIYARGQAEDFDIWAQRGNPGWSYEDVLPYFRKSEAMQAEMDPEFHGTEGPLTVTGPTWRHPICDAFIQAASDAGLPKNPDYNGTSQAGAGYFQRTIATRWRSSTARAFLSPARQRPNLEIRTDALVGSLDIAEGRVRGVFYRRGRGGETQVLRARREVILSAGALNTPKLLELSGIGSPEHIAALGRPVALALPGVGENLSDHYSVRTVARVRNSLTINEMTRGPRLLREMAMWLLGRPSLLAVSPSIVHWFGFSDPAVSRPDFQGVFTPASYREGAIGRLDTFPGMTAGVWGHRPSSRGQTHARDLDPASAPRVEANYLADAEDRRVLVSGIRQARALLAAPALAQFFDSEVMPTPDVRSDNEILDFAARYGMSAQHLSGTARMGPAGDPDAVVGPDLRLHGLQGLRIADASVMPTPPSANTMAATIMIAEKAADLILDRPAPTTGRPNLAAA</sequence>
<protein>
    <submittedName>
        <fullName evidence="9">Choline dehydrogenase</fullName>
    </submittedName>
</protein>
<dbReference type="Gene3D" id="3.30.560.10">
    <property type="entry name" value="Glucose Oxidase, domain 3"/>
    <property type="match status" value="1"/>
</dbReference>